<gene>
    <name evidence="3" type="ORF">KI387_031733</name>
</gene>
<dbReference type="EMBL" id="JAHRHJ020003813">
    <property type="protein sequence ID" value="KAH9287616.1"/>
    <property type="molecule type" value="Genomic_DNA"/>
</dbReference>
<keyword evidence="4" id="KW-1185">Reference proteome</keyword>
<feature type="coiled-coil region" evidence="1">
    <location>
        <begin position="72"/>
        <end position="102"/>
    </location>
</feature>
<evidence type="ECO:0000313" key="3">
    <source>
        <dbReference type="EMBL" id="KAH9287616.1"/>
    </source>
</evidence>
<evidence type="ECO:0000259" key="2">
    <source>
        <dbReference type="Pfam" id="PF23007"/>
    </source>
</evidence>
<dbReference type="Proteomes" id="UP000824469">
    <property type="component" value="Unassembled WGS sequence"/>
</dbReference>
<evidence type="ECO:0000256" key="1">
    <source>
        <dbReference type="SAM" id="Coils"/>
    </source>
</evidence>
<feature type="non-terminal residue" evidence="3">
    <location>
        <position position="1"/>
    </location>
</feature>
<reference evidence="3 4" key="1">
    <citation type="journal article" date="2021" name="Nat. Plants">
        <title>The Taxus genome provides insights into paclitaxel biosynthesis.</title>
        <authorList>
            <person name="Xiong X."/>
            <person name="Gou J."/>
            <person name="Liao Q."/>
            <person name="Li Y."/>
            <person name="Zhou Q."/>
            <person name="Bi G."/>
            <person name="Li C."/>
            <person name="Du R."/>
            <person name="Wang X."/>
            <person name="Sun T."/>
            <person name="Guo L."/>
            <person name="Liang H."/>
            <person name="Lu P."/>
            <person name="Wu Y."/>
            <person name="Zhang Z."/>
            <person name="Ro D.K."/>
            <person name="Shang Y."/>
            <person name="Huang S."/>
            <person name="Yan J."/>
        </authorList>
    </citation>
    <scope>NUCLEOTIDE SEQUENCE [LARGE SCALE GENOMIC DNA]</scope>
    <source>
        <strain evidence="3">Ta-2019</strain>
    </source>
</reference>
<proteinExistence type="predicted"/>
<comment type="caution">
    <text evidence="3">The sequence shown here is derived from an EMBL/GenBank/DDBJ whole genome shotgun (WGS) entry which is preliminary data.</text>
</comment>
<organism evidence="3 4">
    <name type="scientific">Taxus chinensis</name>
    <name type="common">Chinese yew</name>
    <name type="synonym">Taxus wallichiana var. chinensis</name>
    <dbReference type="NCBI Taxonomy" id="29808"/>
    <lineage>
        <taxon>Eukaryota</taxon>
        <taxon>Viridiplantae</taxon>
        <taxon>Streptophyta</taxon>
        <taxon>Embryophyta</taxon>
        <taxon>Tracheophyta</taxon>
        <taxon>Spermatophyta</taxon>
        <taxon>Pinopsida</taxon>
        <taxon>Pinidae</taxon>
        <taxon>Conifers II</taxon>
        <taxon>Cupressales</taxon>
        <taxon>Taxaceae</taxon>
        <taxon>Taxus</taxon>
    </lineage>
</organism>
<evidence type="ECO:0000313" key="4">
    <source>
        <dbReference type="Proteomes" id="UP000824469"/>
    </source>
</evidence>
<dbReference type="OMA" id="HEASKIR"/>
<dbReference type="SUPFAM" id="SSF48019">
    <property type="entry name" value="post-AAA+ oligomerization domain-like"/>
    <property type="match status" value="1"/>
</dbReference>
<dbReference type="InterPro" id="IPR054506">
    <property type="entry name" value="DnaA_N-like_STI"/>
</dbReference>
<dbReference type="Pfam" id="PF23007">
    <property type="entry name" value="DnaA_N-like_STI"/>
    <property type="match status" value="1"/>
</dbReference>
<dbReference type="GO" id="GO:0006260">
    <property type="term" value="P:DNA replication"/>
    <property type="evidence" value="ECO:0007669"/>
    <property type="project" value="InterPro"/>
</dbReference>
<name>A0AA38BND4_TAXCH</name>
<protein>
    <recommendedName>
        <fullName evidence="2">STICHEL DnaA-N-like alpha-beta domain-containing protein</fullName>
    </recommendedName>
</protein>
<accession>A0AA38BND4</accession>
<feature type="domain" description="STICHEL DnaA-N-like alpha-beta" evidence="2">
    <location>
        <begin position="242"/>
        <end position="323"/>
    </location>
</feature>
<dbReference type="AlphaFoldDB" id="A0AA38BND4"/>
<dbReference type="InterPro" id="IPR008921">
    <property type="entry name" value="DNA_pol3_clamp-load_cplx_C"/>
</dbReference>
<keyword evidence="1" id="KW-0175">Coiled coil</keyword>
<feature type="non-terminal residue" evidence="3">
    <location>
        <position position="558"/>
    </location>
</feature>
<dbReference type="GO" id="GO:0003677">
    <property type="term" value="F:DNA binding"/>
    <property type="evidence" value="ECO:0007669"/>
    <property type="project" value="InterPro"/>
</dbReference>
<sequence>VGVVSDEKLLDLLELALSADTVRTVRRTRELIDSGIEPMTLMSQLATLIMDILAGSYKFGDIKCKGIFFHRHALTEEELERLRRALKILSEAEKQLRVSNDQTTWLTAALLQFGSGRSHLVPTSSGTSVTQSPAVVKKRNNNGLLHCGSSSQQLLDNQEQFEASLEHMDSVAMPNSVVGNADGSTNKAHITFFNESCKGISDSSIKAQIHELGYSPRLGSCGRSFLDGIDDSNDSAQPDFSCMSPSKLDDLWRRTIEECRSKTLRQLCTQGKLVSVSMGRGFAIVQLEFWNPDKKSIAERYVKSIASSVKFILGCDVEIRIDLASVMVEFENTTSRKTSIELPKYSANEQRDLMINSIADQGCESTAVNSDYRTRRGETCMEAHYEISRTESFSEKPQGYYEGFPMLTGCAQANELQTISRGENNGPNVVHDGMHEASKIRNGSVTDEQKLESAWLQAVEKCAPGLKDILKPEKNQLLSQDVIDLQNGFASSGGIGTLPLGAALQQKDGMSCHAIRAMKPNGSIDIQKFRCAKTNHSESLCSSSFDQGSFVARFEEEN</sequence>